<proteinExistence type="predicted"/>
<reference evidence="1" key="1">
    <citation type="submission" date="2022-06" db="EMBL/GenBank/DDBJ databases">
        <title>Phylogenomic reconstructions and comparative analyses of Kickxellomycotina fungi.</title>
        <authorList>
            <person name="Reynolds N.K."/>
            <person name="Stajich J.E."/>
            <person name="Barry K."/>
            <person name="Grigoriev I.V."/>
            <person name="Crous P."/>
            <person name="Smith M.E."/>
        </authorList>
    </citation>
    <scope>NUCLEOTIDE SEQUENCE</scope>
    <source>
        <strain evidence="1">RSA 2271</strain>
    </source>
</reference>
<feature type="non-terminal residue" evidence="1">
    <location>
        <position position="70"/>
    </location>
</feature>
<protein>
    <submittedName>
        <fullName evidence="1">Uncharacterized protein</fullName>
    </submittedName>
</protein>
<evidence type="ECO:0000313" key="1">
    <source>
        <dbReference type="EMBL" id="KAJ1673553.1"/>
    </source>
</evidence>
<dbReference type="EMBL" id="JAMZIH010006811">
    <property type="protein sequence ID" value="KAJ1673553.1"/>
    <property type="molecule type" value="Genomic_DNA"/>
</dbReference>
<accession>A0ACC1HEL4</accession>
<sequence length="70" mass="7584">MFVTGSELVEEYMDRMRGLDRRGLPISGRCAWIGVRGSTYLSGENAPGTLETLLRGVVDPGVPTQLLNAC</sequence>
<evidence type="ECO:0000313" key="2">
    <source>
        <dbReference type="Proteomes" id="UP001145114"/>
    </source>
</evidence>
<gene>
    <name evidence="1" type="ORF">EV182_005010</name>
</gene>
<keyword evidence="2" id="KW-1185">Reference proteome</keyword>
<dbReference type="Proteomes" id="UP001145114">
    <property type="component" value="Unassembled WGS sequence"/>
</dbReference>
<name>A0ACC1HEL4_9FUNG</name>
<comment type="caution">
    <text evidence="1">The sequence shown here is derived from an EMBL/GenBank/DDBJ whole genome shotgun (WGS) entry which is preliminary data.</text>
</comment>
<organism evidence="1 2">
    <name type="scientific">Spiromyces aspiralis</name>
    <dbReference type="NCBI Taxonomy" id="68401"/>
    <lineage>
        <taxon>Eukaryota</taxon>
        <taxon>Fungi</taxon>
        <taxon>Fungi incertae sedis</taxon>
        <taxon>Zoopagomycota</taxon>
        <taxon>Kickxellomycotina</taxon>
        <taxon>Kickxellomycetes</taxon>
        <taxon>Kickxellales</taxon>
        <taxon>Kickxellaceae</taxon>
        <taxon>Spiromyces</taxon>
    </lineage>
</organism>